<proteinExistence type="predicted"/>
<dbReference type="Proteomes" id="UP000054018">
    <property type="component" value="Unassembled WGS sequence"/>
</dbReference>
<keyword evidence="3" id="KW-1185">Reference proteome</keyword>
<name>A0A0C9YXQ6_9AGAM</name>
<dbReference type="PANTHER" id="PTHR14614:SF142">
    <property type="entry name" value="FAM86 N-TERMINAL DOMAIN-CONTAINING PROTEIN"/>
    <property type="match status" value="1"/>
</dbReference>
<dbReference type="EMBL" id="KN834052">
    <property type="protein sequence ID" value="KIK12733.1"/>
    <property type="molecule type" value="Genomic_DNA"/>
</dbReference>
<dbReference type="InterPro" id="IPR019410">
    <property type="entry name" value="Methyltransf_16"/>
</dbReference>
<accession>A0A0C9YXQ6</accession>
<dbReference type="PANTHER" id="PTHR14614">
    <property type="entry name" value="HEPATOCELLULAR CARCINOMA-ASSOCIATED ANTIGEN"/>
    <property type="match status" value="1"/>
</dbReference>
<dbReference type="HOGENOM" id="CLU_030437_0_0_1"/>
<reference evidence="2 3" key="1">
    <citation type="submission" date="2014-04" db="EMBL/GenBank/DDBJ databases">
        <authorList>
            <consortium name="DOE Joint Genome Institute"/>
            <person name="Kuo A."/>
            <person name="Kohler A."/>
            <person name="Costa M.D."/>
            <person name="Nagy L.G."/>
            <person name="Floudas D."/>
            <person name="Copeland A."/>
            <person name="Barry K.W."/>
            <person name="Cichocki N."/>
            <person name="Veneault-Fourrey C."/>
            <person name="LaButti K."/>
            <person name="Lindquist E.A."/>
            <person name="Lipzen A."/>
            <person name="Lundell T."/>
            <person name="Morin E."/>
            <person name="Murat C."/>
            <person name="Sun H."/>
            <person name="Tunlid A."/>
            <person name="Henrissat B."/>
            <person name="Grigoriev I.V."/>
            <person name="Hibbett D.S."/>
            <person name="Martin F."/>
            <person name="Nordberg H.P."/>
            <person name="Cantor M.N."/>
            <person name="Hua S.X."/>
        </authorList>
    </citation>
    <scope>NUCLEOTIDE SEQUENCE [LARGE SCALE GENOMIC DNA]</scope>
    <source>
        <strain evidence="2 3">441</strain>
    </source>
</reference>
<gene>
    <name evidence="2" type="ORF">PISMIDRAFT_18522</name>
</gene>
<organism evidence="2 3">
    <name type="scientific">Pisolithus microcarpus 441</name>
    <dbReference type="NCBI Taxonomy" id="765257"/>
    <lineage>
        <taxon>Eukaryota</taxon>
        <taxon>Fungi</taxon>
        <taxon>Dikarya</taxon>
        <taxon>Basidiomycota</taxon>
        <taxon>Agaricomycotina</taxon>
        <taxon>Agaricomycetes</taxon>
        <taxon>Agaricomycetidae</taxon>
        <taxon>Boletales</taxon>
        <taxon>Sclerodermatineae</taxon>
        <taxon>Pisolithaceae</taxon>
        <taxon>Pisolithus</taxon>
    </lineage>
</organism>
<evidence type="ECO:0000313" key="3">
    <source>
        <dbReference type="Proteomes" id="UP000054018"/>
    </source>
</evidence>
<dbReference type="GO" id="GO:0008757">
    <property type="term" value="F:S-adenosylmethionine-dependent methyltransferase activity"/>
    <property type="evidence" value="ECO:0007669"/>
    <property type="project" value="UniProtKB-ARBA"/>
</dbReference>
<reference evidence="3" key="2">
    <citation type="submission" date="2015-01" db="EMBL/GenBank/DDBJ databases">
        <title>Evolutionary Origins and Diversification of the Mycorrhizal Mutualists.</title>
        <authorList>
            <consortium name="DOE Joint Genome Institute"/>
            <consortium name="Mycorrhizal Genomics Consortium"/>
            <person name="Kohler A."/>
            <person name="Kuo A."/>
            <person name="Nagy L.G."/>
            <person name="Floudas D."/>
            <person name="Copeland A."/>
            <person name="Barry K.W."/>
            <person name="Cichocki N."/>
            <person name="Veneault-Fourrey C."/>
            <person name="LaButti K."/>
            <person name="Lindquist E.A."/>
            <person name="Lipzen A."/>
            <person name="Lundell T."/>
            <person name="Morin E."/>
            <person name="Murat C."/>
            <person name="Riley R."/>
            <person name="Ohm R."/>
            <person name="Sun H."/>
            <person name="Tunlid A."/>
            <person name="Henrissat B."/>
            <person name="Grigoriev I.V."/>
            <person name="Hibbett D.S."/>
            <person name="Martin F."/>
        </authorList>
    </citation>
    <scope>NUCLEOTIDE SEQUENCE [LARGE SCALE GENOMIC DNA]</scope>
    <source>
        <strain evidence="3">441</strain>
    </source>
</reference>
<evidence type="ECO:0000256" key="1">
    <source>
        <dbReference type="SAM" id="MobiDB-lite"/>
    </source>
</evidence>
<evidence type="ECO:0000313" key="2">
    <source>
        <dbReference type="EMBL" id="KIK12733.1"/>
    </source>
</evidence>
<dbReference type="STRING" id="765257.A0A0C9YXQ6"/>
<feature type="region of interest" description="Disordered" evidence="1">
    <location>
        <begin position="313"/>
        <end position="332"/>
    </location>
</feature>
<protein>
    <submittedName>
        <fullName evidence="2">Uncharacterized protein</fullName>
    </submittedName>
</protein>
<dbReference type="AlphaFoldDB" id="A0A0C9YXQ6"/>
<dbReference type="InterPro" id="IPR029063">
    <property type="entry name" value="SAM-dependent_MTases_sf"/>
</dbReference>
<dbReference type="Gene3D" id="3.40.50.150">
    <property type="entry name" value="Vaccinia Virus protein VP39"/>
    <property type="match status" value="1"/>
</dbReference>
<sequence>MAIVQLPTSYLPPIAKIPSHTSTQLLDALAYLKLLYDPEVCGSHRIGSNRARNLESSPIYIKCCGDEDNDIQLIRSDTFERLYTIRWLIASVGQMEHLLESIDDTQIESASTFHPPVPPEISTQQPTFLLAICSGVSAAGTAERIFRSRTRIIGVLGLSAQTWGGACLLAEMIVEHPEQFGLGFLKGENDTCGRRPLRILELGAAAKVLVASSTKRDCRATVVAADLYPSVLDNLRANIDKNFPGDPSGGVVTTTSHFLDWSKLPATPSVPELLSELFDVIFGADIVYETDHAIWVKVFRAASTPSEHITSFSPRRYLPSNDTPQANAHVRS</sequence>
<dbReference type="OrthoDB" id="433955at2759"/>